<dbReference type="PROSITE" id="PS00678">
    <property type="entry name" value="WD_REPEATS_1"/>
    <property type="match status" value="2"/>
</dbReference>
<sequence length="266" mass="29796">CLQTLEGHSGSVTSVTFQPDNDKILVSVSNDKIIRLWDSITGQCLQTLEGHTEWVRSVTFQPDNDKILASASDDETIRLWDPITGQCLQTLEGHSGSVISVTFQPDGKMLASASADETIRLWDLTGQCLRTLEGHSGLVISVTFRPDGKMLASASADETIRLWDLTGQCLRTLEKQGYIESLSFVNNQPYLRTNKGFIRFDLDNLEDFQSSERQPSGLYIADSWVTLHTQYFLWIPSEYRSYLSSDIHNNIIALGYTSGQVVSFIF</sequence>
<comment type="subcellular location">
    <subcellularLocation>
        <location evidence="1">Mitochondrion outer membrane</location>
        <topology evidence="1">Peripheral membrane protein</topology>
        <orientation evidence="1">Cytoplasmic side</orientation>
    </subcellularLocation>
</comment>
<gene>
    <name evidence="8" type="ORF">FE257_005150</name>
</gene>
<dbReference type="InterPro" id="IPR036322">
    <property type="entry name" value="WD40_repeat_dom_sf"/>
</dbReference>
<keyword evidence="3" id="KW-0677">Repeat</keyword>
<feature type="repeat" description="WD" evidence="7">
    <location>
        <begin position="132"/>
        <end position="165"/>
    </location>
</feature>
<dbReference type="Gene3D" id="2.130.10.10">
    <property type="entry name" value="YVTN repeat-like/Quinoprotein amine dehydrogenase"/>
    <property type="match status" value="2"/>
</dbReference>
<dbReference type="Pfam" id="PF00400">
    <property type="entry name" value="WD40"/>
    <property type="match status" value="4"/>
</dbReference>
<dbReference type="InterPro" id="IPR020472">
    <property type="entry name" value="WD40_PAC1"/>
</dbReference>
<dbReference type="SUPFAM" id="SSF50978">
    <property type="entry name" value="WD40 repeat-like"/>
    <property type="match status" value="1"/>
</dbReference>
<evidence type="ECO:0000256" key="2">
    <source>
        <dbReference type="ARBA" id="ARBA00022574"/>
    </source>
</evidence>
<feature type="repeat" description="WD" evidence="7">
    <location>
        <begin position="91"/>
        <end position="124"/>
    </location>
</feature>
<dbReference type="SMART" id="SM00320">
    <property type="entry name" value="WD40"/>
    <property type="match status" value="4"/>
</dbReference>
<comment type="caution">
    <text evidence="8">The sequence shown here is derived from an EMBL/GenBank/DDBJ whole genome shotgun (WGS) entry which is preliminary data.</text>
</comment>
<evidence type="ECO:0000256" key="5">
    <source>
        <dbReference type="ARBA" id="ARBA00039789"/>
    </source>
</evidence>
<protein>
    <recommendedName>
        <fullName evidence="5">Mitochondrial division protein 1</fullName>
    </recommendedName>
</protein>
<reference evidence="8" key="1">
    <citation type="journal article" date="2019" name="Beilstein J. Org. Chem.">
        <title>Nanangenines: drimane sesquiterpenoids as the dominant metabolite cohort of a novel Australian fungus, Aspergillus nanangensis.</title>
        <authorList>
            <person name="Lacey H.J."/>
            <person name="Gilchrist C.L.M."/>
            <person name="Crombie A."/>
            <person name="Kalaitzis J.A."/>
            <person name="Vuong D."/>
            <person name="Rutledge P.J."/>
            <person name="Turner P."/>
            <person name="Pitt J.I."/>
            <person name="Lacey E."/>
            <person name="Chooi Y.H."/>
            <person name="Piggott A.M."/>
        </authorList>
    </citation>
    <scope>NUCLEOTIDE SEQUENCE</scope>
    <source>
        <strain evidence="8">MST-FP2251</strain>
    </source>
</reference>
<dbReference type="InterPro" id="IPR001680">
    <property type="entry name" value="WD40_rpt"/>
</dbReference>
<dbReference type="PANTHER" id="PTHR22847">
    <property type="entry name" value="WD40 REPEAT PROTEIN"/>
    <property type="match status" value="1"/>
</dbReference>
<evidence type="ECO:0000256" key="3">
    <source>
        <dbReference type="ARBA" id="ARBA00022737"/>
    </source>
</evidence>
<evidence type="ECO:0000313" key="8">
    <source>
        <dbReference type="EMBL" id="KAF9882782.1"/>
    </source>
</evidence>
<keyword evidence="2 7" id="KW-0853">WD repeat</keyword>
<keyword evidence="9" id="KW-1185">Reference proteome</keyword>
<comment type="function">
    <text evidence="6">Involved in mitochondrial fission. Acts as an adapter protein required to form mitochondrial fission complexes. Formation of these complexes is required to promote constriction and fission of the mitochondrial compartment at a late step in mitochondrial division.</text>
</comment>
<dbReference type="PROSITE" id="PS50294">
    <property type="entry name" value="WD_REPEATS_REGION"/>
    <property type="match status" value="4"/>
</dbReference>
<organism evidence="8 9">
    <name type="scientific">Aspergillus nanangensis</name>
    <dbReference type="NCBI Taxonomy" id="2582783"/>
    <lineage>
        <taxon>Eukaryota</taxon>
        <taxon>Fungi</taxon>
        <taxon>Dikarya</taxon>
        <taxon>Ascomycota</taxon>
        <taxon>Pezizomycotina</taxon>
        <taxon>Eurotiomycetes</taxon>
        <taxon>Eurotiomycetidae</taxon>
        <taxon>Eurotiales</taxon>
        <taxon>Aspergillaceae</taxon>
        <taxon>Aspergillus</taxon>
        <taxon>Aspergillus subgen. Circumdati</taxon>
    </lineage>
</organism>
<dbReference type="PROSITE" id="PS50082">
    <property type="entry name" value="WD_REPEATS_2"/>
    <property type="match status" value="4"/>
</dbReference>
<dbReference type="PANTHER" id="PTHR22847:SF637">
    <property type="entry name" value="WD REPEAT DOMAIN 5B"/>
    <property type="match status" value="1"/>
</dbReference>
<evidence type="ECO:0000256" key="6">
    <source>
        <dbReference type="ARBA" id="ARBA00043913"/>
    </source>
</evidence>
<proteinExistence type="inferred from homology"/>
<evidence type="ECO:0000256" key="4">
    <source>
        <dbReference type="ARBA" id="ARBA00038415"/>
    </source>
</evidence>
<feature type="repeat" description="WD" evidence="7">
    <location>
        <begin position="5"/>
        <end position="47"/>
    </location>
</feature>
<dbReference type="InterPro" id="IPR015943">
    <property type="entry name" value="WD40/YVTN_repeat-like_dom_sf"/>
</dbReference>
<dbReference type="AlphaFoldDB" id="A0AAD4CBK1"/>
<name>A0AAD4CBK1_ASPNN</name>
<evidence type="ECO:0000256" key="7">
    <source>
        <dbReference type="PROSITE-ProRule" id="PRU00221"/>
    </source>
</evidence>
<evidence type="ECO:0000313" key="9">
    <source>
        <dbReference type="Proteomes" id="UP001194746"/>
    </source>
</evidence>
<evidence type="ECO:0000256" key="1">
    <source>
        <dbReference type="ARBA" id="ARBA00004570"/>
    </source>
</evidence>
<dbReference type="CDD" id="cd00200">
    <property type="entry name" value="WD40"/>
    <property type="match status" value="1"/>
</dbReference>
<feature type="repeat" description="WD" evidence="7">
    <location>
        <begin position="48"/>
        <end position="90"/>
    </location>
</feature>
<dbReference type="PRINTS" id="PR00320">
    <property type="entry name" value="GPROTEINBRPT"/>
</dbReference>
<accession>A0AAD4CBK1</accession>
<dbReference type="GO" id="GO:1990234">
    <property type="term" value="C:transferase complex"/>
    <property type="evidence" value="ECO:0007669"/>
    <property type="project" value="UniProtKB-ARBA"/>
</dbReference>
<dbReference type="EMBL" id="VCAU01000218">
    <property type="protein sequence ID" value="KAF9882782.1"/>
    <property type="molecule type" value="Genomic_DNA"/>
</dbReference>
<reference evidence="8" key="2">
    <citation type="submission" date="2020-02" db="EMBL/GenBank/DDBJ databases">
        <authorList>
            <person name="Gilchrist C.L.M."/>
            <person name="Chooi Y.-H."/>
        </authorList>
    </citation>
    <scope>NUCLEOTIDE SEQUENCE</scope>
    <source>
        <strain evidence="8">MST-FP2251</strain>
    </source>
</reference>
<dbReference type="Proteomes" id="UP001194746">
    <property type="component" value="Unassembled WGS sequence"/>
</dbReference>
<feature type="non-terminal residue" evidence="8">
    <location>
        <position position="1"/>
    </location>
</feature>
<dbReference type="InterPro" id="IPR019775">
    <property type="entry name" value="WD40_repeat_CS"/>
</dbReference>
<dbReference type="GO" id="GO:0005634">
    <property type="term" value="C:nucleus"/>
    <property type="evidence" value="ECO:0007669"/>
    <property type="project" value="TreeGrafter"/>
</dbReference>
<dbReference type="GO" id="GO:0005741">
    <property type="term" value="C:mitochondrial outer membrane"/>
    <property type="evidence" value="ECO:0007669"/>
    <property type="project" value="UniProtKB-SubCell"/>
</dbReference>
<comment type="similarity">
    <text evidence="4">Belongs to the WD repeat MDV1/CAF4 family.</text>
</comment>